<dbReference type="EMBL" id="MBTA01000025">
    <property type="protein sequence ID" value="RKD15304.1"/>
    <property type="molecule type" value="Genomic_DNA"/>
</dbReference>
<dbReference type="CDD" id="cd02966">
    <property type="entry name" value="TlpA_like_family"/>
    <property type="match status" value="1"/>
</dbReference>
<dbReference type="SUPFAM" id="SSF52833">
    <property type="entry name" value="Thioredoxin-like"/>
    <property type="match status" value="1"/>
</dbReference>
<dbReference type="OrthoDB" id="9815205at2"/>
<proteinExistence type="predicted"/>
<feature type="domain" description="Thioredoxin" evidence="2">
    <location>
        <begin position="66"/>
        <end position="205"/>
    </location>
</feature>
<gene>
    <name evidence="3" type="ORF">BCY91_06560</name>
</gene>
<organism evidence="3 4">
    <name type="scientific">Pelobium manganitolerans</name>
    <dbReference type="NCBI Taxonomy" id="1842495"/>
    <lineage>
        <taxon>Bacteria</taxon>
        <taxon>Pseudomonadati</taxon>
        <taxon>Bacteroidota</taxon>
        <taxon>Sphingobacteriia</taxon>
        <taxon>Sphingobacteriales</taxon>
        <taxon>Sphingobacteriaceae</taxon>
        <taxon>Pelobium</taxon>
    </lineage>
</organism>
<comment type="caution">
    <text evidence="3">The sequence shown here is derived from an EMBL/GenBank/DDBJ whole genome shotgun (WGS) entry which is preliminary data.</text>
</comment>
<evidence type="ECO:0000259" key="2">
    <source>
        <dbReference type="PROSITE" id="PS51352"/>
    </source>
</evidence>
<dbReference type="GO" id="GO:0016491">
    <property type="term" value="F:oxidoreductase activity"/>
    <property type="evidence" value="ECO:0007669"/>
    <property type="project" value="InterPro"/>
</dbReference>
<dbReference type="Gene3D" id="3.40.30.10">
    <property type="entry name" value="Glutaredoxin"/>
    <property type="match status" value="1"/>
</dbReference>
<accession>A0A419S5B1</accession>
<dbReference type="AlphaFoldDB" id="A0A419S5B1"/>
<dbReference type="Proteomes" id="UP000283433">
    <property type="component" value="Unassembled WGS sequence"/>
</dbReference>
<evidence type="ECO:0000313" key="3">
    <source>
        <dbReference type="EMBL" id="RKD15304.1"/>
    </source>
</evidence>
<protein>
    <recommendedName>
        <fullName evidence="2">Thioredoxin domain-containing protein</fullName>
    </recommendedName>
</protein>
<dbReference type="InterPro" id="IPR036249">
    <property type="entry name" value="Thioredoxin-like_sf"/>
</dbReference>
<evidence type="ECO:0000313" key="4">
    <source>
        <dbReference type="Proteomes" id="UP000283433"/>
    </source>
</evidence>
<evidence type="ECO:0000256" key="1">
    <source>
        <dbReference type="SAM" id="MobiDB-lite"/>
    </source>
</evidence>
<dbReference type="InterPro" id="IPR013740">
    <property type="entry name" value="Redoxin"/>
</dbReference>
<keyword evidence="4" id="KW-1185">Reference proteome</keyword>
<dbReference type="PROSITE" id="PS51352">
    <property type="entry name" value="THIOREDOXIN_2"/>
    <property type="match status" value="1"/>
</dbReference>
<dbReference type="PANTHER" id="PTHR42852:SF13">
    <property type="entry name" value="PROTEIN DIPZ"/>
    <property type="match status" value="1"/>
</dbReference>
<reference evidence="3 4" key="1">
    <citation type="submission" date="2016-07" db="EMBL/GenBank/DDBJ databases">
        <title>Genome of Pelobium manganitolerans.</title>
        <authorList>
            <person name="Wu S."/>
            <person name="Wang G."/>
        </authorList>
    </citation>
    <scope>NUCLEOTIDE SEQUENCE [LARGE SCALE GENOMIC DNA]</scope>
    <source>
        <strain evidence="3 4">YS-25</strain>
    </source>
</reference>
<dbReference type="RefSeq" id="WP_120182260.1">
    <property type="nucleotide sequence ID" value="NZ_MBTA01000025.1"/>
</dbReference>
<dbReference type="InterPro" id="IPR013766">
    <property type="entry name" value="Thioredoxin_domain"/>
</dbReference>
<dbReference type="PANTHER" id="PTHR42852">
    <property type="entry name" value="THIOL:DISULFIDE INTERCHANGE PROTEIN DSBE"/>
    <property type="match status" value="1"/>
</dbReference>
<sequence length="206" mass="22567">MKSKIFSKAGIFSAIIILITGILLISPDAKALLFGGAKNNTSESEINAEQEASVSAQEVNNESTGTAELAPAPSVVFKDGSGKTVDISKQKGKVLFINFWATWCPPCIQEMPSINELKKQFDEKDIQFLMVDVDDNYKKSSKFMVNNKYDLPVYTAVSSVPQEFLSGSIPTTVIIDKDGKVVGRHEGGADYMNPEIVKFFKELTSK</sequence>
<feature type="region of interest" description="Disordered" evidence="1">
    <location>
        <begin position="47"/>
        <end position="66"/>
    </location>
</feature>
<name>A0A419S5B1_9SPHI</name>
<dbReference type="InterPro" id="IPR050553">
    <property type="entry name" value="Thioredoxin_ResA/DsbE_sf"/>
</dbReference>
<dbReference type="Pfam" id="PF08534">
    <property type="entry name" value="Redoxin"/>
    <property type="match status" value="1"/>
</dbReference>